<dbReference type="InterPro" id="IPR010342">
    <property type="entry name" value="DUF938"/>
</dbReference>
<dbReference type="Gene3D" id="3.40.50.150">
    <property type="entry name" value="Vaccinia Virus protein VP39"/>
    <property type="match status" value="1"/>
</dbReference>
<keyword evidence="2" id="KW-1185">Reference proteome</keyword>
<dbReference type="Pfam" id="PF06080">
    <property type="entry name" value="DUF938"/>
    <property type="match status" value="1"/>
</dbReference>
<dbReference type="Proteomes" id="UP000619118">
    <property type="component" value="Unassembled WGS sequence"/>
</dbReference>
<dbReference type="RefSeq" id="WP_160052937.1">
    <property type="nucleotide sequence ID" value="NZ_BMQX01000005.1"/>
</dbReference>
<keyword evidence="1" id="KW-0808">Transferase</keyword>
<gene>
    <name evidence="1" type="ORF">GCM10009411_09540</name>
</gene>
<name>A0ABQ2R4J4_9GAMM</name>
<dbReference type="PANTHER" id="PTHR20974:SF0">
    <property type="entry name" value="UPF0585 PROTEIN CG18661"/>
    <property type="match status" value="1"/>
</dbReference>
<dbReference type="EMBL" id="BMQX01000005">
    <property type="protein sequence ID" value="GGQ10983.1"/>
    <property type="molecule type" value="Genomic_DNA"/>
</dbReference>
<evidence type="ECO:0000313" key="1">
    <source>
        <dbReference type="EMBL" id="GGQ10983.1"/>
    </source>
</evidence>
<protein>
    <submittedName>
        <fullName evidence="1">Methylase</fullName>
    </submittedName>
</protein>
<dbReference type="SUPFAM" id="SSF53335">
    <property type="entry name" value="S-adenosyl-L-methionine-dependent methyltransferases"/>
    <property type="match status" value="1"/>
</dbReference>
<keyword evidence="1" id="KW-0489">Methyltransferase</keyword>
<sequence length="205" mass="22897">MQNSIPLAQLPFSQACENNKHAILSCLAQWLTDTTQVLEIGSGTGQHCVFFAEHLPHLCWQPSDQPHYLANLQARLQHYPLNNLADGIELDVSQSWPKLATAIDAIYSANTLHIMSPALVEAFFVGCAKVLVPKGCVVIYGPFNYSGEFTSDSNAQFDVWLKQQHPLSGIRDIEWITALAKQQGLILTEDVQMPANNRMLYFTRN</sequence>
<accession>A0ABQ2R4J4</accession>
<dbReference type="GO" id="GO:0032259">
    <property type="term" value="P:methylation"/>
    <property type="evidence" value="ECO:0007669"/>
    <property type="project" value="UniProtKB-KW"/>
</dbReference>
<dbReference type="InterPro" id="IPR029063">
    <property type="entry name" value="SAM-dependent_MTases_sf"/>
</dbReference>
<dbReference type="GO" id="GO:0008168">
    <property type="term" value="F:methyltransferase activity"/>
    <property type="evidence" value="ECO:0007669"/>
    <property type="project" value="UniProtKB-KW"/>
</dbReference>
<proteinExistence type="predicted"/>
<comment type="caution">
    <text evidence="1">The sequence shown here is derived from an EMBL/GenBank/DDBJ whole genome shotgun (WGS) entry which is preliminary data.</text>
</comment>
<organism evidence="1 2">
    <name type="scientific">Shewanella litoralis</name>
    <dbReference type="NCBI Taxonomy" id="2282700"/>
    <lineage>
        <taxon>Bacteria</taxon>
        <taxon>Pseudomonadati</taxon>
        <taxon>Pseudomonadota</taxon>
        <taxon>Gammaproteobacteria</taxon>
        <taxon>Alteromonadales</taxon>
        <taxon>Shewanellaceae</taxon>
        <taxon>Shewanella</taxon>
    </lineage>
</organism>
<reference evidence="2" key="1">
    <citation type="journal article" date="2019" name="Int. J. Syst. Evol. Microbiol.">
        <title>The Global Catalogue of Microorganisms (GCM) 10K type strain sequencing project: providing services to taxonomists for standard genome sequencing and annotation.</title>
        <authorList>
            <consortium name="The Broad Institute Genomics Platform"/>
            <consortium name="The Broad Institute Genome Sequencing Center for Infectious Disease"/>
            <person name="Wu L."/>
            <person name="Ma J."/>
        </authorList>
    </citation>
    <scope>NUCLEOTIDE SEQUENCE [LARGE SCALE GENOMIC DNA]</scope>
    <source>
        <strain evidence="2">JCM 32306</strain>
    </source>
</reference>
<evidence type="ECO:0000313" key="2">
    <source>
        <dbReference type="Proteomes" id="UP000619118"/>
    </source>
</evidence>
<dbReference type="PANTHER" id="PTHR20974">
    <property type="entry name" value="UPF0585 PROTEIN CG18661"/>
    <property type="match status" value="1"/>
</dbReference>